<name>A0A1F5ZTC5_9BACT</name>
<reference evidence="2 3" key="1">
    <citation type="journal article" date="2016" name="Nat. Commun.">
        <title>Thousands of microbial genomes shed light on interconnected biogeochemical processes in an aquifer system.</title>
        <authorList>
            <person name="Anantharaman K."/>
            <person name="Brown C.T."/>
            <person name="Hug L.A."/>
            <person name="Sharon I."/>
            <person name="Castelle C.J."/>
            <person name="Probst A.J."/>
            <person name="Thomas B.C."/>
            <person name="Singh A."/>
            <person name="Wilkins M.J."/>
            <person name="Karaoz U."/>
            <person name="Brodie E.L."/>
            <person name="Williams K.H."/>
            <person name="Hubbard S.S."/>
            <person name="Banfield J.F."/>
        </authorList>
    </citation>
    <scope>NUCLEOTIDE SEQUENCE [LARGE SCALE GENOMIC DNA]</scope>
</reference>
<keyword evidence="1" id="KW-0812">Transmembrane</keyword>
<comment type="caution">
    <text evidence="2">The sequence shown here is derived from an EMBL/GenBank/DDBJ whole genome shotgun (WGS) entry which is preliminary data.</text>
</comment>
<evidence type="ECO:0000313" key="2">
    <source>
        <dbReference type="EMBL" id="OGG15623.1"/>
    </source>
</evidence>
<dbReference type="EMBL" id="MFJL01000020">
    <property type="protein sequence ID" value="OGG15623.1"/>
    <property type="molecule type" value="Genomic_DNA"/>
</dbReference>
<keyword evidence="1" id="KW-1133">Transmembrane helix</keyword>
<evidence type="ECO:0000256" key="1">
    <source>
        <dbReference type="SAM" id="Phobius"/>
    </source>
</evidence>
<dbReference type="AlphaFoldDB" id="A0A1F5ZTC5"/>
<feature type="transmembrane region" description="Helical" evidence="1">
    <location>
        <begin position="28"/>
        <end position="50"/>
    </location>
</feature>
<proteinExistence type="predicted"/>
<accession>A0A1F5ZTC5</accession>
<feature type="transmembrane region" description="Helical" evidence="1">
    <location>
        <begin position="62"/>
        <end position="83"/>
    </location>
</feature>
<evidence type="ECO:0000313" key="3">
    <source>
        <dbReference type="Proteomes" id="UP000176923"/>
    </source>
</evidence>
<organism evidence="2 3">
    <name type="scientific">Candidatus Gottesmanbacteria bacterium RIFCSPHIGHO2_02_FULL_39_11</name>
    <dbReference type="NCBI Taxonomy" id="1798382"/>
    <lineage>
        <taxon>Bacteria</taxon>
        <taxon>Candidatus Gottesmaniibacteriota</taxon>
    </lineage>
</organism>
<dbReference type="Proteomes" id="UP000176923">
    <property type="component" value="Unassembled WGS sequence"/>
</dbReference>
<keyword evidence="1" id="KW-0472">Membrane</keyword>
<sequence length="102" mass="11604">MSNLEDRIIKKIYTCETVDVCTGTGLKLVLLTAAVFFITSFITFALPIISENRIIDLFSLELFFALASLITFIVLVFTTLMSLKKVTSRVRSVVRYWFVPTK</sequence>
<protein>
    <submittedName>
        <fullName evidence="2">Uncharacterized protein</fullName>
    </submittedName>
</protein>
<gene>
    <name evidence="2" type="ORF">A3D77_00745</name>
</gene>